<reference evidence="8 9" key="1">
    <citation type="submission" date="2023-08" db="EMBL/GenBank/DDBJ databases">
        <title>Genome sequence of Thermaerobacter compostii strain Ins1, a spore-forming filamentous bacterium isolated from a deep geothermal reservoir.</title>
        <authorList>
            <person name="Bregnard D."/>
            <person name="Gonzalez D."/>
            <person name="Junier P."/>
        </authorList>
    </citation>
    <scope>NUCLEOTIDE SEQUENCE [LARGE SCALE GENOMIC DNA]</scope>
    <source>
        <strain evidence="8 9">Ins1</strain>
    </source>
</reference>
<comment type="similarity">
    <text evidence="2">Belongs to the isochorismate synthase family.</text>
</comment>
<evidence type="ECO:0000259" key="7">
    <source>
        <dbReference type="Pfam" id="PF00425"/>
    </source>
</evidence>
<dbReference type="NCBIfam" id="TIGR00543">
    <property type="entry name" value="isochor_syn"/>
    <property type="match status" value="1"/>
</dbReference>
<dbReference type="PANTHER" id="PTHR42839">
    <property type="entry name" value="ISOCHORISMATE SYNTHASE ENTC"/>
    <property type="match status" value="1"/>
</dbReference>
<dbReference type="EMBL" id="CP132508">
    <property type="protein sequence ID" value="WPD18342.1"/>
    <property type="molecule type" value="Genomic_DNA"/>
</dbReference>
<dbReference type="Gene3D" id="3.60.120.10">
    <property type="entry name" value="Anthranilate synthase"/>
    <property type="match status" value="1"/>
</dbReference>
<keyword evidence="9" id="KW-1185">Reference proteome</keyword>
<name>A0ABZ0QLH0_9FIRM</name>
<accession>A0ABZ0QLH0</accession>
<evidence type="ECO:0000256" key="5">
    <source>
        <dbReference type="ARBA" id="ARBA00041564"/>
    </source>
</evidence>
<keyword evidence="4 8" id="KW-0413">Isomerase</keyword>
<feature type="region of interest" description="Disordered" evidence="6">
    <location>
        <begin position="275"/>
        <end position="300"/>
    </location>
</feature>
<evidence type="ECO:0000313" key="9">
    <source>
        <dbReference type="Proteomes" id="UP001304683"/>
    </source>
</evidence>
<gene>
    <name evidence="8" type="ORF">Q5761_08140</name>
</gene>
<dbReference type="GO" id="GO:0008909">
    <property type="term" value="F:isochorismate synthase activity"/>
    <property type="evidence" value="ECO:0007669"/>
    <property type="project" value="UniProtKB-EC"/>
</dbReference>
<evidence type="ECO:0000256" key="4">
    <source>
        <dbReference type="ARBA" id="ARBA00023235"/>
    </source>
</evidence>
<feature type="compositionally biased region" description="Gly residues" evidence="6">
    <location>
        <begin position="95"/>
        <end position="116"/>
    </location>
</feature>
<feature type="domain" description="Chorismate-utilising enzyme C-terminal" evidence="7">
    <location>
        <begin position="310"/>
        <end position="568"/>
    </location>
</feature>
<sequence length="595" mass="61488">MPVARGGAPLSTLIEPIARDLERLDARAHDQAHRAGRPAVVSFTVAAEPVDPLAVFDGAAIVAGERALWLAPDEPMALVALGAAAVLTVEEGGERGQAGEGSGRGRGPEGHSGGGPRVPVSRSDPLRPSAGPPVGHGRGDEPAGPLAAVAGALESAWRSLCAGSLVDAPHGVWGTGPVLVGGFAFDPAVPPDAAWVGFPAARFVLPELLLTRGPQGTWLTFNRVVLPGTPGGRQGDAGWTFPEGVRLTVPPAGRGPAGEGGRRWLSLLALAARSAPGATAGGGPRRRAGSGGDGRRPAAVPVAAVARPDRRRWTEAVTAALEAIAAGALAKVVLARRLHVRAGTAFDPGTVLRRLRAEYPECFVFAVAGDGRGPGGRGVFLGASPERLVRLREARLETAALAGSTARGASAAEDEALARALLQSPKERQEHALVVRMLRETLAPVCRGLEIAPEPRLLRLRNVQHLHTPIHGVVDGVMLPQLVARLHPTPALGGWPRERALAFIRRWEGGSRGWYGGAVGWFDHRGDGEMAVAIRSGLLRGAEAWLFAGCGVVAGSDPEREWRETALKLQPLAAALGVEPDLGAEAGAGEAAHGG</sequence>
<dbReference type="EC" id="5.4.4.2" evidence="3"/>
<comment type="catalytic activity">
    <reaction evidence="1">
        <text>chorismate = isochorismate</text>
        <dbReference type="Rhea" id="RHEA:18985"/>
        <dbReference type="ChEBI" id="CHEBI:29748"/>
        <dbReference type="ChEBI" id="CHEBI:29780"/>
        <dbReference type="EC" id="5.4.4.2"/>
    </reaction>
</comment>
<evidence type="ECO:0000256" key="1">
    <source>
        <dbReference type="ARBA" id="ARBA00000799"/>
    </source>
</evidence>
<evidence type="ECO:0000256" key="3">
    <source>
        <dbReference type="ARBA" id="ARBA00012824"/>
    </source>
</evidence>
<dbReference type="Pfam" id="PF00425">
    <property type="entry name" value="Chorismate_bind"/>
    <property type="match status" value="1"/>
</dbReference>
<dbReference type="InterPro" id="IPR015890">
    <property type="entry name" value="Chorismate_C"/>
</dbReference>
<proteinExistence type="inferred from homology"/>
<dbReference type="RefSeq" id="WP_318750190.1">
    <property type="nucleotide sequence ID" value="NZ_CP132508.1"/>
</dbReference>
<dbReference type="InterPro" id="IPR019999">
    <property type="entry name" value="Anth_synth_I-like"/>
</dbReference>
<dbReference type="PANTHER" id="PTHR42839:SF2">
    <property type="entry name" value="ISOCHORISMATE SYNTHASE ENTC"/>
    <property type="match status" value="1"/>
</dbReference>
<dbReference type="PRINTS" id="PR00095">
    <property type="entry name" value="ANTSNTHASEI"/>
</dbReference>
<dbReference type="SUPFAM" id="SSF56322">
    <property type="entry name" value="ADC synthase"/>
    <property type="match status" value="1"/>
</dbReference>
<dbReference type="InterPro" id="IPR004561">
    <property type="entry name" value="IsoChor_synthase"/>
</dbReference>
<feature type="region of interest" description="Disordered" evidence="6">
    <location>
        <begin position="91"/>
        <end position="145"/>
    </location>
</feature>
<dbReference type="Proteomes" id="UP001304683">
    <property type="component" value="Chromosome"/>
</dbReference>
<dbReference type="InterPro" id="IPR005801">
    <property type="entry name" value="ADC_synthase"/>
</dbReference>
<evidence type="ECO:0000313" key="8">
    <source>
        <dbReference type="EMBL" id="WPD18342.1"/>
    </source>
</evidence>
<protein>
    <recommendedName>
        <fullName evidence="3">isochorismate synthase</fullName>
        <ecNumber evidence="3">5.4.4.2</ecNumber>
    </recommendedName>
    <alternativeName>
        <fullName evidence="5">Isochorismate mutase</fullName>
    </alternativeName>
</protein>
<evidence type="ECO:0000256" key="6">
    <source>
        <dbReference type="SAM" id="MobiDB-lite"/>
    </source>
</evidence>
<evidence type="ECO:0000256" key="2">
    <source>
        <dbReference type="ARBA" id="ARBA00005297"/>
    </source>
</evidence>
<organism evidence="8 9">
    <name type="scientific">Thermaerobacter composti</name>
    <dbReference type="NCBI Taxonomy" id="554949"/>
    <lineage>
        <taxon>Bacteria</taxon>
        <taxon>Bacillati</taxon>
        <taxon>Bacillota</taxon>
        <taxon>Clostridia</taxon>
        <taxon>Eubacteriales</taxon>
        <taxon>Clostridiales Family XVII. Incertae Sedis</taxon>
        <taxon>Thermaerobacter</taxon>
    </lineage>
</organism>